<accession>A0ABV3BPZ9</accession>
<proteinExistence type="predicted"/>
<name>A0ABV3BPZ9_9ACTN</name>
<organism evidence="2 3">
    <name type="scientific">Streptomyces atriruber</name>
    <dbReference type="NCBI Taxonomy" id="545121"/>
    <lineage>
        <taxon>Bacteria</taxon>
        <taxon>Bacillati</taxon>
        <taxon>Actinomycetota</taxon>
        <taxon>Actinomycetes</taxon>
        <taxon>Kitasatosporales</taxon>
        <taxon>Streptomycetaceae</taxon>
        <taxon>Streptomyces</taxon>
    </lineage>
</organism>
<protein>
    <submittedName>
        <fullName evidence="2">Uncharacterized protein</fullName>
    </submittedName>
</protein>
<dbReference type="Proteomes" id="UP001551176">
    <property type="component" value="Unassembled WGS sequence"/>
</dbReference>
<evidence type="ECO:0000256" key="1">
    <source>
        <dbReference type="SAM" id="MobiDB-lite"/>
    </source>
</evidence>
<keyword evidence="3" id="KW-1185">Reference proteome</keyword>
<comment type="caution">
    <text evidence="2">The sequence shown here is derived from an EMBL/GenBank/DDBJ whole genome shotgun (WGS) entry which is preliminary data.</text>
</comment>
<feature type="compositionally biased region" description="Acidic residues" evidence="1">
    <location>
        <begin position="47"/>
        <end position="58"/>
    </location>
</feature>
<dbReference type="RefSeq" id="WP_359350486.1">
    <property type="nucleotide sequence ID" value="NZ_JBEYXV010000009.1"/>
</dbReference>
<feature type="region of interest" description="Disordered" evidence="1">
    <location>
        <begin position="44"/>
        <end position="78"/>
    </location>
</feature>
<gene>
    <name evidence="2" type="ORF">ABZ921_19435</name>
</gene>
<reference evidence="2 3" key="1">
    <citation type="submission" date="2024-06" db="EMBL/GenBank/DDBJ databases">
        <title>The Natural Products Discovery Center: Release of the First 8490 Sequenced Strains for Exploring Actinobacteria Biosynthetic Diversity.</title>
        <authorList>
            <person name="Kalkreuter E."/>
            <person name="Kautsar S.A."/>
            <person name="Yang D."/>
            <person name="Bader C.D."/>
            <person name="Teijaro C.N."/>
            <person name="Fluegel L."/>
            <person name="Davis C.M."/>
            <person name="Simpson J.R."/>
            <person name="Lauterbach L."/>
            <person name="Steele A.D."/>
            <person name="Gui C."/>
            <person name="Meng S."/>
            <person name="Li G."/>
            <person name="Viehrig K."/>
            <person name="Ye F."/>
            <person name="Su P."/>
            <person name="Kiefer A.F."/>
            <person name="Nichols A."/>
            <person name="Cepeda A.J."/>
            <person name="Yan W."/>
            <person name="Fan B."/>
            <person name="Jiang Y."/>
            <person name="Adhikari A."/>
            <person name="Zheng C.-J."/>
            <person name="Schuster L."/>
            <person name="Cowan T.M."/>
            <person name="Smanski M.J."/>
            <person name="Chevrette M.G."/>
            <person name="De Carvalho L.P.S."/>
            <person name="Shen B."/>
        </authorList>
    </citation>
    <scope>NUCLEOTIDE SEQUENCE [LARGE SCALE GENOMIC DNA]</scope>
    <source>
        <strain evidence="2 3">NPDC046838</strain>
    </source>
</reference>
<evidence type="ECO:0000313" key="3">
    <source>
        <dbReference type="Proteomes" id="UP001551176"/>
    </source>
</evidence>
<dbReference type="EMBL" id="JBEYXV010000009">
    <property type="protein sequence ID" value="MEU6822805.1"/>
    <property type="molecule type" value="Genomic_DNA"/>
</dbReference>
<sequence>MRYEITAPHEGDEQLADITFADGRATATDPGEGLLLYLRRHGYTLDPVDDDPPQEQDTENGPPSTKPAGRSAARNKRG</sequence>
<evidence type="ECO:0000313" key="2">
    <source>
        <dbReference type="EMBL" id="MEU6822805.1"/>
    </source>
</evidence>